<keyword evidence="8" id="KW-1185">Reference proteome</keyword>
<evidence type="ECO:0000256" key="5">
    <source>
        <dbReference type="ARBA" id="ARBA00023136"/>
    </source>
</evidence>
<keyword evidence="5" id="KW-0472">Membrane</keyword>
<evidence type="ECO:0000313" key="8">
    <source>
        <dbReference type="Proteomes" id="UP001528912"/>
    </source>
</evidence>
<comment type="caution">
    <text evidence="7">The sequence shown here is derived from an EMBL/GenBank/DDBJ whole genome shotgun (WGS) entry which is preliminary data.</text>
</comment>
<organism evidence="7 8">
    <name type="scientific">Luteipulveratus flavus</name>
    <dbReference type="NCBI Taxonomy" id="3031728"/>
    <lineage>
        <taxon>Bacteria</taxon>
        <taxon>Bacillati</taxon>
        <taxon>Actinomycetota</taxon>
        <taxon>Actinomycetes</taxon>
        <taxon>Micrococcales</taxon>
        <taxon>Dermacoccaceae</taxon>
        <taxon>Luteipulveratus</taxon>
    </lineage>
</organism>
<gene>
    <name evidence="7" type="ORF">P4R38_15625</name>
</gene>
<evidence type="ECO:0000256" key="2">
    <source>
        <dbReference type="ARBA" id="ARBA00008854"/>
    </source>
</evidence>
<dbReference type="RefSeq" id="WP_277192981.1">
    <property type="nucleotide sequence ID" value="NZ_JAROAV010000038.1"/>
</dbReference>
<evidence type="ECO:0000313" key="7">
    <source>
        <dbReference type="EMBL" id="MDF8265675.1"/>
    </source>
</evidence>
<evidence type="ECO:0000256" key="3">
    <source>
        <dbReference type="ARBA" id="ARBA00022692"/>
    </source>
</evidence>
<reference evidence="7 8" key="1">
    <citation type="submission" date="2023-03" db="EMBL/GenBank/DDBJ databases">
        <title>YIM 133296 draft genome.</title>
        <authorList>
            <person name="Xiong L."/>
        </authorList>
    </citation>
    <scope>NUCLEOTIDE SEQUENCE [LARGE SCALE GENOMIC DNA]</scope>
    <source>
        <strain evidence="7 8">YIM 133296</strain>
    </source>
</reference>
<dbReference type="Gene3D" id="1.20.1440.20">
    <property type="entry name" value="LemA-like domain"/>
    <property type="match status" value="1"/>
</dbReference>
<name>A0ABT6CA53_9MICO</name>
<dbReference type="Proteomes" id="UP001528912">
    <property type="component" value="Unassembled WGS sequence"/>
</dbReference>
<protein>
    <submittedName>
        <fullName evidence="7">LemA family protein</fullName>
    </submittedName>
</protein>
<evidence type="ECO:0000256" key="6">
    <source>
        <dbReference type="SAM" id="MobiDB-lite"/>
    </source>
</evidence>
<accession>A0ABT6CA53</accession>
<proteinExistence type="inferred from homology"/>
<dbReference type="Pfam" id="PF04011">
    <property type="entry name" value="LemA"/>
    <property type="match status" value="1"/>
</dbReference>
<dbReference type="InterPro" id="IPR007156">
    <property type="entry name" value="MamQ_LemA"/>
</dbReference>
<keyword evidence="4" id="KW-1133">Transmembrane helix</keyword>
<dbReference type="PANTHER" id="PTHR34478:SF1">
    <property type="entry name" value="PROTEIN LEMA"/>
    <property type="match status" value="1"/>
</dbReference>
<feature type="compositionally biased region" description="Low complexity" evidence="6">
    <location>
        <begin position="197"/>
        <end position="206"/>
    </location>
</feature>
<evidence type="ECO:0000256" key="4">
    <source>
        <dbReference type="ARBA" id="ARBA00022989"/>
    </source>
</evidence>
<evidence type="ECO:0000256" key="1">
    <source>
        <dbReference type="ARBA" id="ARBA00004167"/>
    </source>
</evidence>
<feature type="compositionally biased region" description="Low complexity" evidence="6">
    <location>
        <begin position="223"/>
        <end position="246"/>
    </location>
</feature>
<comment type="similarity">
    <text evidence="2">Belongs to the LemA family.</text>
</comment>
<dbReference type="EMBL" id="JAROAV010000038">
    <property type="protein sequence ID" value="MDF8265675.1"/>
    <property type="molecule type" value="Genomic_DNA"/>
</dbReference>
<dbReference type="SUPFAM" id="SSF140478">
    <property type="entry name" value="LemA-like"/>
    <property type="match status" value="1"/>
</dbReference>
<keyword evidence="3" id="KW-0812">Transmembrane</keyword>
<feature type="compositionally biased region" description="Pro residues" evidence="6">
    <location>
        <begin position="247"/>
        <end position="260"/>
    </location>
</feature>
<feature type="region of interest" description="Disordered" evidence="6">
    <location>
        <begin position="184"/>
        <end position="288"/>
    </location>
</feature>
<comment type="subcellular location">
    <subcellularLocation>
        <location evidence="1">Membrane</location>
        <topology evidence="1">Single-pass membrane protein</topology>
    </subcellularLocation>
</comment>
<dbReference type="PANTHER" id="PTHR34478">
    <property type="entry name" value="PROTEIN LEMA"/>
    <property type="match status" value="1"/>
</dbReference>
<sequence length="288" mass="30047">MVWVLIGIVIVLVLLALWAVFAYNGLIKLRNLVQEAWHQIDVELKRRHDLIPNLVETVKGYATHERGTLEEVIRARAAAVGGASTPATAAQNENVLTQALGRLMAVAEAYPDLKANQNFMALQGELSSTEDRIAAGRRYYNANVRELNTKVETVPTNIIAGFGKIGKEEYFEVDAPARNAPNVSFGAGSGAGGPGAPVGADPGSPVQPSSVEFGQAAAPTATGQPGQAPSGPYQQPQQPQTPQSPQDGPPPYGQSGPPQPGSQGPGYTPPGGNFPGGGQPPAGPPPQR</sequence>
<feature type="compositionally biased region" description="Gly residues" evidence="6">
    <location>
        <begin position="187"/>
        <end position="196"/>
    </location>
</feature>
<dbReference type="InterPro" id="IPR023353">
    <property type="entry name" value="LemA-like_dom_sf"/>
</dbReference>